<comment type="caution">
    <text evidence="1">The sequence shown here is derived from an EMBL/GenBank/DDBJ whole genome shotgun (WGS) entry which is preliminary data.</text>
</comment>
<evidence type="ECO:0000313" key="2">
    <source>
        <dbReference type="Proteomes" id="UP000324222"/>
    </source>
</evidence>
<name>A0A5B7EZS6_PORTR</name>
<protein>
    <submittedName>
        <fullName evidence="1">Uncharacterized protein</fullName>
    </submittedName>
</protein>
<accession>A0A5B7EZS6</accession>
<proteinExistence type="predicted"/>
<evidence type="ECO:0000313" key="1">
    <source>
        <dbReference type="EMBL" id="MPC38363.1"/>
    </source>
</evidence>
<reference evidence="1 2" key="1">
    <citation type="submission" date="2019-05" db="EMBL/GenBank/DDBJ databases">
        <title>Another draft genome of Portunus trituberculatus and its Hox gene families provides insights of decapod evolution.</title>
        <authorList>
            <person name="Jeong J.-H."/>
            <person name="Song I."/>
            <person name="Kim S."/>
            <person name="Choi T."/>
            <person name="Kim D."/>
            <person name="Ryu S."/>
            <person name="Kim W."/>
        </authorList>
    </citation>
    <scope>NUCLEOTIDE SEQUENCE [LARGE SCALE GENOMIC DNA]</scope>
    <source>
        <tissue evidence="1">Muscle</tissue>
    </source>
</reference>
<organism evidence="1 2">
    <name type="scientific">Portunus trituberculatus</name>
    <name type="common">Swimming crab</name>
    <name type="synonym">Neptunus trituberculatus</name>
    <dbReference type="NCBI Taxonomy" id="210409"/>
    <lineage>
        <taxon>Eukaryota</taxon>
        <taxon>Metazoa</taxon>
        <taxon>Ecdysozoa</taxon>
        <taxon>Arthropoda</taxon>
        <taxon>Crustacea</taxon>
        <taxon>Multicrustacea</taxon>
        <taxon>Malacostraca</taxon>
        <taxon>Eumalacostraca</taxon>
        <taxon>Eucarida</taxon>
        <taxon>Decapoda</taxon>
        <taxon>Pleocyemata</taxon>
        <taxon>Brachyura</taxon>
        <taxon>Eubrachyura</taxon>
        <taxon>Portunoidea</taxon>
        <taxon>Portunidae</taxon>
        <taxon>Portuninae</taxon>
        <taxon>Portunus</taxon>
    </lineage>
</organism>
<gene>
    <name evidence="1" type="ORF">E2C01_031869</name>
</gene>
<dbReference type="Proteomes" id="UP000324222">
    <property type="component" value="Unassembled WGS sequence"/>
</dbReference>
<keyword evidence="2" id="KW-1185">Reference proteome</keyword>
<dbReference type="AlphaFoldDB" id="A0A5B7EZS6"/>
<dbReference type="EMBL" id="VSRR010004047">
    <property type="protein sequence ID" value="MPC38363.1"/>
    <property type="molecule type" value="Genomic_DNA"/>
</dbReference>
<sequence length="82" mass="9300">MKDIAEVTREERKTMDCQISLYVIWPNRIFKLSARCNFKLCAREFRSWPIGGSSGTGSKKQVVVCVGTDNLLSNLLLTYQPS</sequence>